<organism evidence="10 11">
    <name type="scientific">Clostridium fermenticellae</name>
    <dbReference type="NCBI Taxonomy" id="2068654"/>
    <lineage>
        <taxon>Bacteria</taxon>
        <taxon>Bacillati</taxon>
        <taxon>Bacillota</taxon>
        <taxon>Clostridia</taxon>
        <taxon>Eubacteriales</taxon>
        <taxon>Clostridiaceae</taxon>
        <taxon>Clostridium</taxon>
    </lineage>
</organism>
<dbReference type="PRINTS" id="PR00956">
    <property type="entry name" value="FLGMOTORFLIN"/>
</dbReference>
<evidence type="ECO:0000259" key="9">
    <source>
        <dbReference type="Pfam" id="PF04509"/>
    </source>
</evidence>
<evidence type="ECO:0000256" key="4">
    <source>
        <dbReference type="ARBA" id="ARBA00022500"/>
    </source>
</evidence>
<evidence type="ECO:0000256" key="5">
    <source>
        <dbReference type="ARBA" id="ARBA00022779"/>
    </source>
</evidence>
<dbReference type="SUPFAM" id="SSF103039">
    <property type="entry name" value="CheC-like"/>
    <property type="match status" value="1"/>
</dbReference>
<dbReference type="SUPFAM" id="SSF101801">
    <property type="entry name" value="Surface presentation of antigens (SPOA)"/>
    <property type="match status" value="1"/>
</dbReference>
<dbReference type="RefSeq" id="WP_119972926.1">
    <property type="nucleotide sequence ID" value="NZ_CP032416.1"/>
</dbReference>
<dbReference type="GO" id="GO:0006935">
    <property type="term" value="P:chemotaxis"/>
    <property type="evidence" value="ECO:0007669"/>
    <property type="project" value="UniProtKB-KW"/>
</dbReference>
<evidence type="ECO:0000256" key="3">
    <source>
        <dbReference type="ARBA" id="ARBA00022475"/>
    </source>
</evidence>
<proteinExistence type="inferred from homology"/>
<dbReference type="Gene3D" id="3.40.1550.10">
    <property type="entry name" value="CheC-like"/>
    <property type="match status" value="1"/>
</dbReference>
<dbReference type="GO" id="GO:0016787">
    <property type="term" value="F:hydrolase activity"/>
    <property type="evidence" value="ECO:0007669"/>
    <property type="project" value="InterPro"/>
</dbReference>
<dbReference type="GO" id="GO:0003774">
    <property type="term" value="F:cytoskeletal motor activity"/>
    <property type="evidence" value="ECO:0007669"/>
    <property type="project" value="InterPro"/>
</dbReference>
<dbReference type="Gene3D" id="2.30.330.10">
    <property type="entry name" value="SpoA-like"/>
    <property type="match status" value="1"/>
</dbReference>
<dbReference type="GO" id="GO:0005886">
    <property type="term" value="C:plasma membrane"/>
    <property type="evidence" value="ECO:0007669"/>
    <property type="project" value="UniProtKB-SubCell"/>
</dbReference>
<keyword evidence="6" id="KW-0472">Membrane</keyword>
<dbReference type="InterPro" id="IPR036429">
    <property type="entry name" value="SpoA-like_sf"/>
</dbReference>
<keyword evidence="4" id="KW-0145">Chemotaxis</keyword>
<dbReference type="EMBL" id="CP032416">
    <property type="protein sequence ID" value="AYD40721.1"/>
    <property type="molecule type" value="Genomic_DNA"/>
</dbReference>
<evidence type="ECO:0000313" key="10">
    <source>
        <dbReference type="EMBL" id="AYD40721.1"/>
    </source>
</evidence>
<name>A0A386H4P1_9CLOT</name>
<accession>A0A386H4P1</accession>
<dbReference type="Pfam" id="PF01052">
    <property type="entry name" value="FliMN_C"/>
    <property type="match status" value="1"/>
</dbReference>
<protein>
    <submittedName>
        <fullName evidence="10">Flagellar motor switch phosphatase FliY</fullName>
    </submittedName>
</protein>
<keyword evidence="10" id="KW-0969">Cilium</keyword>
<dbReference type="NCBIfam" id="NF005995">
    <property type="entry name" value="PRK08119.1"/>
    <property type="match status" value="1"/>
</dbReference>
<comment type="subcellular location">
    <subcellularLocation>
        <location evidence="1">Cell membrane</location>
        <topology evidence="1">Peripheral membrane protein</topology>
        <orientation evidence="1">Cytoplasmic side</orientation>
    </subcellularLocation>
</comment>
<keyword evidence="3" id="KW-1003">Cell membrane</keyword>
<dbReference type="InterPro" id="IPR028976">
    <property type="entry name" value="CheC-like_sf"/>
</dbReference>
<keyword evidence="11" id="KW-1185">Reference proteome</keyword>
<dbReference type="KEGG" id="cfer:D4Z93_09330"/>
<feature type="compositionally biased region" description="Basic and acidic residues" evidence="7">
    <location>
        <begin position="25"/>
        <end position="55"/>
    </location>
</feature>
<dbReference type="PANTHER" id="PTHR43484">
    <property type="match status" value="1"/>
</dbReference>
<dbReference type="InterPro" id="IPR012826">
    <property type="entry name" value="FliN"/>
</dbReference>
<dbReference type="NCBIfam" id="TIGR02480">
    <property type="entry name" value="fliN"/>
    <property type="match status" value="1"/>
</dbReference>
<evidence type="ECO:0000256" key="2">
    <source>
        <dbReference type="ARBA" id="ARBA00009226"/>
    </source>
</evidence>
<dbReference type="PANTHER" id="PTHR43484:SF1">
    <property type="entry name" value="FLAGELLAR MOTOR SWITCH PROTEIN FLIN"/>
    <property type="match status" value="1"/>
</dbReference>
<dbReference type="InterPro" id="IPR007597">
    <property type="entry name" value="CheC"/>
</dbReference>
<keyword evidence="10" id="KW-0966">Cell projection</keyword>
<dbReference type="GO" id="GO:0071973">
    <property type="term" value="P:bacterial-type flagellum-dependent cell motility"/>
    <property type="evidence" value="ECO:0007669"/>
    <property type="project" value="InterPro"/>
</dbReference>
<feature type="region of interest" description="Disordered" evidence="7">
    <location>
        <begin position="266"/>
        <end position="326"/>
    </location>
</feature>
<keyword evidence="10" id="KW-0282">Flagellum</keyword>
<keyword evidence="5" id="KW-0283">Flagellar rotation</keyword>
<evidence type="ECO:0000259" key="8">
    <source>
        <dbReference type="Pfam" id="PF01052"/>
    </source>
</evidence>
<dbReference type="InterPro" id="IPR051469">
    <property type="entry name" value="FliN/MopA/SpaO"/>
</dbReference>
<evidence type="ECO:0000256" key="1">
    <source>
        <dbReference type="ARBA" id="ARBA00004413"/>
    </source>
</evidence>
<feature type="domain" description="CheC-like protein" evidence="9">
    <location>
        <begin position="68"/>
        <end position="104"/>
    </location>
</feature>
<gene>
    <name evidence="10" type="primary">fliY</name>
    <name evidence="10" type="ORF">D4Z93_09330</name>
</gene>
<feature type="domain" description="Flagellar motor switch protein FliN-like C-terminal" evidence="8">
    <location>
        <begin position="352"/>
        <end position="422"/>
    </location>
</feature>
<comment type="similarity">
    <text evidence="2">Belongs to the FliN/MopA/SpaO family.</text>
</comment>
<dbReference type="Proteomes" id="UP000266301">
    <property type="component" value="Chromosome"/>
</dbReference>
<feature type="region of interest" description="Disordered" evidence="7">
    <location>
        <begin position="1"/>
        <end position="64"/>
    </location>
</feature>
<evidence type="ECO:0000313" key="11">
    <source>
        <dbReference type="Proteomes" id="UP000266301"/>
    </source>
</evidence>
<dbReference type="GO" id="GO:0009425">
    <property type="term" value="C:bacterial-type flagellum basal body"/>
    <property type="evidence" value="ECO:0007669"/>
    <property type="project" value="InterPro"/>
</dbReference>
<dbReference type="InterPro" id="IPR001172">
    <property type="entry name" value="FliN_T3SS_HrcQb"/>
</dbReference>
<feature type="compositionally biased region" description="Polar residues" evidence="7">
    <location>
        <begin position="311"/>
        <end position="322"/>
    </location>
</feature>
<dbReference type="Pfam" id="PF04509">
    <property type="entry name" value="CheC"/>
    <property type="match status" value="2"/>
</dbReference>
<dbReference type="CDD" id="cd17907">
    <property type="entry name" value="FliY_FliN-Y"/>
    <property type="match status" value="1"/>
</dbReference>
<evidence type="ECO:0000256" key="6">
    <source>
        <dbReference type="ARBA" id="ARBA00023136"/>
    </source>
</evidence>
<feature type="domain" description="CheC-like protein" evidence="9">
    <location>
        <begin position="167"/>
        <end position="203"/>
    </location>
</feature>
<evidence type="ECO:0000256" key="7">
    <source>
        <dbReference type="SAM" id="MobiDB-lite"/>
    </source>
</evidence>
<feature type="compositionally biased region" description="Basic and acidic residues" evidence="7">
    <location>
        <begin position="275"/>
        <end position="291"/>
    </location>
</feature>
<reference evidence="10 11" key="1">
    <citation type="journal article" date="2019" name="Int. J. Syst. Evol. Microbiol.">
        <title>Clostridium fermenticellae sp. nov., isolated from the mud in a fermentation cellar for the production of the Chinese liquor, baijiu.</title>
        <authorList>
            <person name="Xu P.X."/>
            <person name="Chai L.J."/>
            <person name="Qiu T."/>
            <person name="Zhang X.J."/>
            <person name="Lu Z.M."/>
            <person name="Xiao C."/>
            <person name="Wang S.T."/>
            <person name="Shen C.H."/>
            <person name="Shi J.S."/>
            <person name="Xu Z.H."/>
        </authorList>
    </citation>
    <scope>NUCLEOTIDE SEQUENCE [LARGE SCALE GENOMIC DNA]</scope>
    <source>
        <strain evidence="10 11">JN500901</strain>
    </source>
</reference>
<sequence>MSNGFLSQEEIDALLNGGGDTQPVSKEKDNNSEEAKTTKDEKNISEDNSSEKQSKDTQSGSTEEITDMERDLLGEIGNISMGSASTALSTIINQQVNITTPVVSATTLNELKGGFHTPNVALEVKYTSGIVGENLLVMDVRDAAVISNLMMGGDGKVADDIDELSEIELSAVSEAMNQMIGSAATSMATMFMREVNISPPSSKIWNNLTEPLAEGISDDEQIVKVSFSLNIGDLVDSHIMQLLPMGTAKKIISIMMGEEGPVEAGSIDKSAQAKAEVKQEQQPKAENKDSIPQDINLSPKSIETPVMPASSGVQSQTQSSEKMQPKVEVREAAFQPLDNTSHRETVPQNIDLILDVPLEISVVLGRAKKSIKDILNFGTGSLIELDKLAEEPVEILVNGKKVAYGEVVVVDENFGVRISGIVTGEERIKSLGK</sequence>
<dbReference type="OrthoDB" id="9773459at2"/>
<dbReference type="AlphaFoldDB" id="A0A386H4P1"/>
<dbReference type="InterPro" id="IPR001543">
    <property type="entry name" value="FliN-like_C"/>
</dbReference>